<accession>A0A059FY76</accession>
<dbReference type="AlphaFoldDB" id="A0A059FY76"/>
<gene>
    <name evidence="2" type="ORF">HHI_05740</name>
</gene>
<keyword evidence="3" id="KW-1185">Reference proteome</keyword>
<evidence type="ECO:0008006" key="4">
    <source>
        <dbReference type="Google" id="ProtNLM"/>
    </source>
</evidence>
<keyword evidence="1" id="KW-0472">Membrane</keyword>
<sequence>MSAITLALAGFGVWLLVEGALCAIAPEYMRRIGQLLSNMPARDLAIGGLVVAAVGVGLLMLAVRTA</sequence>
<comment type="caution">
    <text evidence="2">The sequence shown here is derived from an EMBL/GenBank/DDBJ whole genome shotgun (WGS) entry which is preliminary data.</text>
</comment>
<dbReference type="Pfam" id="PF09838">
    <property type="entry name" value="DUF2065"/>
    <property type="match status" value="1"/>
</dbReference>
<proteinExistence type="predicted"/>
<keyword evidence="1" id="KW-0812">Transmembrane</keyword>
<dbReference type="RefSeq" id="WP_011645501.1">
    <property type="nucleotide sequence ID" value="NZ_ARYI01000003.1"/>
</dbReference>
<organism evidence="2 3">
    <name type="scientific">Hyphomonas hirschiana VP5</name>
    <dbReference type="NCBI Taxonomy" id="1280951"/>
    <lineage>
        <taxon>Bacteria</taxon>
        <taxon>Pseudomonadati</taxon>
        <taxon>Pseudomonadota</taxon>
        <taxon>Alphaproteobacteria</taxon>
        <taxon>Hyphomonadales</taxon>
        <taxon>Hyphomonadaceae</taxon>
        <taxon>Hyphomonas</taxon>
    </lineage>
</organism>
<evidence type="ECO:0000313" key="2">
    <source>
        <dbReference type="EMBL" id="KCZ95634.1"/>
    </source>
</evidence>
<evidence type="ECO:0000313" key="3">
    <source>
        <dbReference type="Proteomes" id="UP000025061"/>
    </source>
</evidence>
<evidence type="ECO:0000256" key="1">
    <source>
        <dbReference type="SAM" id="Phobius"/>
    </source>
</evidence>
<name>A0A059FY76_9PROT</name>
<keyword evidence="1" id="KW-1133">Transmembrane helix</keyword>
<reference evidence="2 3" key="1">
    <citation type="submission" date="2013-04" db="EMBL/GenBank/DDBJ databases">
        <title>Hyphomonas hirschiana VP5 Genome Sequencing.</title>
        <authorList>
            <person name="Lai Q."/>
            <person name="Shao Z."/>
        </authorList>
    </citation>
    <scope>NUCLEOTIDE SEQUENCE [LARGE SCALE GENOMIC DNA]</scope>
    <source>
        <strain evidence="2 3">VP5</strain>
    </source>
</reference>
<dbReference type="EMBL" id="ARYI01000003">
    <property type="protein sequence ID" value="KCZ95634.1"/>
    <property type="molecule type" value="Genomic_DNA"/>
</dbReference>
<dbReference type="Proteomes" id="UP000025061">
    <property type="component" value="Unassembled WGS sequence"/>
</dbReference>
<protein>
    <recommendedName>
        <fullName evidence="4">DUF2065 domain-containing protein</fullName>
    </recommendedName>
</protein>
<dbReference type="InterPro" id="IPR019201">
    <property type="entry name" value="DUF2065"/>
</dbReference>
<dbReference type="OrthoDB" id="9815199at2"/>
<feature type="transmembrane region" description="Helical" evidence="1">
    <location>
        <begin position="46"/>
        <end position="63"/>
    </location>
</feature>
<dbReference type="PATRIC" id="fig|1280951.3.peg.1160"/>